<accession>A0A6C0KPP8</accession>
<feature type="transmembrane region" description="Helical" evidence="1">
    <location>
        <begin position="7"/>
        <end position="27"/>
    </location>
</feature>
<dbReference type="GO" id="GO:0016539">
    <property type="term" value="P:intein-mediated protein splicing"/>
    <property type="evidence" value="ECO:0007669"/>
    <property type="project" value="InterPro"/>
</dbReference>
<protein>
    <recommendedName>
        <fullName evidence="3">Hint domain-containing protein</fullName>
    </recommendedName>
</protein>
<dbReference type="InterPro" id="IPR006141">
    <property type="entry name" value="Intein_N"/>
</dbReference>
<dbReference type="EMBL" id="MN740945">
    <property type="protein sequence ID" value="QHU19151.1"/>
    <property type="molecule type" value="Genomic_DNA"/>
</dbReference>
<name>A0A6C0KPP8_9ZZZZ</name>
<evidence type="ECO:0000313" key="2">
    <source>
        <dbReference type="EMBL" id="QHU19151.1"/>
    </source>
</evidence>
<evidence type="ECO:0008006" key="3">
    <source>
        <dbReference type="Google" id="ProtNLM"/>
    </source>
</evidence>
<reference evidence="2" key="1">
    <citation type="journal article" date="2020" name="Nature">
        <title>Giant virus diversity and host interactions through global metagenomics.</title>
        <authorList>
            <person name="Schulz F."/>
            <person name="Roux S."/>
            <person name="Paez-Espino D."/>
            <person name="Jungbluth S."/>
            <person name="Walsh D.A."/>
            <person name="Denef V.J."/>
            <person name="McMahon K.D."/>
            <person name="Konstantinidis K.T."/>
            <person name="Eloe-Fadrosh E.A."/>
            <person name="Kyrpides N.C."/>
            <person name="Woyke T."/>
        </authorList>
    </citation>
    <scope>NUCLEOTIDE SEQUENCE</scope>
    <source>
        <strain evidence="2">GVMAG-S-3300013014-104</strain>
    </source>
</reference>
<evidence type="ECO:0000256" key="1">
    <source>
        <dbReference type="SAM" id="Phobius"/>
    </source>
</evidence>
<dbReference type="SUPFAM" id="SSF51294">
    <property type="entry name" value="Hedgehog/intein (Hint) domain"/>
    <property type="match status" value="1"/>
</dbReference>
<keyword evidence="1" id="KW-0812">Transmembrane</keyword>
<dbReference type="AlphaFoldDB" id="A0A6C0KPP8"/>
<keyword evidence="1" id="KW-1133">Transmembrane helix</keyword>
<dbReference type="InterPro" id="IPR036844">
    <property type="entry name" value="Hint_dom_sf"/>
</dbReference>
<proteinExistence type="predicted"/>
<keyword evidence="1" id="KW-0472">Membrane</keyword>
<sequence length="297" mass="33840">MPTMKNYLNLIYVNLGFIAQITVMMYFKSALEIKENWPLYRCNPPYWFFSDNIMNDFTYCVQNSQMNLMGSLLQPLNYMVSALSSVGTGLSDAINDIREVVSNIRDFVSSIIESVFGVFYNLIIAFQKIIISIKDMMGKIIGIVATILYVLDGSIKTMNSTWNGPPGQLVRALGSCFHPDTKVNLKNGEIYLMKDLPLGAELSDGAKVFSVMKIANFNGKPFYKINGGVNGDHIYVTGDHFVFDKEFKKWIQVKDSKYAFTQEEIKSDWFSCLITTTGKIRIGQQLFWDWEDDELIE</sequence>
<organism evidence="2">
    <name type="scientific">viral metagenome</name>
    <dbReference type="NCBI Taxonomy" id="1070528"/>
    <lineage>
        <taxon>unclassified sequences</taxon>
        <taxon>metagenomes</taxon>
        <taxon>organismal metagenomes</taxon>
    </lineage>
</organism>
<dbReference type="PROSITE" id="PS50817">
    <property type="entry name" value="INTEIN_N_TER"/>
    <property type="match status" value="1"/>
</dbReference>